<evidence type="ECO:0000256" key="1">
    <source>
        <dbReference type="ARBA" id="ARBA00023015"/>
    </source>
</evidence>
<dbReference type="InterPro" id="IPR018490">
    <property type="entry name" value="cNMP-bd_dom_sf"/>
</dbReference>
<dbReference type="EMBL" id="AYSO01000019">
    <property type="protein sequence ID" value="KIE45390.1"/>
    <property type="molecule type" value="Genomic_DNA"/>
</dbReference>
<organism evidence="6 7">
    <name type="scientific">Clostridium argentinense CDC 2741</name>
    <dbReference type="NCBI Taxonomy" id="1418104"/>
    <lineage>
        <taxon>Bacteria</taxon>
        <taxon>Bacillati</taxon>
        <taxon>Bacillota</taxon>
        <taxon>Clostridia</taxon>
        <taxon>Eubacteriales</taxon>
        <taxon>Clostridiaceae</taxon>
        <taxon>Clostridium</taxon>
    </lineage>
</organism>
<keyword evidence="7" id="KW-1185">Reference proteome</keyword>
<dbReference type="Gene3D" id="2.60.120.10">
    <property type="entry name" value="Jelly Rolls"/>
    <property type="match status" value="1"/>
</dbReference>
<dbReference type="GO" id="GO:0003700">
    <property type="term" value="F:DNA-binding transcription factor activity"/>
    <property type="evidence" value="ECO:0007669"/>
    <property type="project" value="TreeGrafter"/>
</dbReference>
<sequence length="226" mass="26562">MEILKDNEKLNFYIEKFNIYSLFEEDMTNYMQLHVFRKGEIIYICGEKIDYIYFLVEGKTKVYSLTENGKIFLLDFSNPLDMLGDLELLEKLSYQHNVEAVGKTILIGISIEDVLLHLSKDVEFYKSVCKFLSKKLSKTCRELFHSMLYPLINRFATYLVTVLPENEYKIEKFNLSDTAFNLGCSPRHLSRIIKDLSEEKIISKYKSTICILNKEKLEKLSINAKW</sequence>
<comment type="caution">
    <text evidence="6">The sequence shown here is derived from an EMBL/GenBank/DDBJ whole genome shotgun (WGS) entry which is preliminary data.</text>
</comment>
<dbReference type="InterPro" id="IPR050397">
    <property type="entry name" value="Env_Response_Regulators"/>
</dbReference>
<dbReference type="STRING" id="29341.RSJ17_20415"/>
<dbReference type="GO" id="GO:0003677">
    <property type="term" value="F:DNA binding"/>
    <property type="evidence" value="ECO:0007669"/>
    <property type="project" value="UniProtKB-KW"/>
</dbReference>
<protein>
    <submittedName>
        <fullName evidence="6">Cyclic nucleotide-binding domain protein</fullName>
    </submittedName>
</protein>
<dbReference type="PANTHER" id="PTHR24567">
    <property type="entry name" value="CRP FAMILY TRANSCRIPTIONAL REGULATORY PROTEIN"/>
    <property type="match status" value="1"/>
</dbReference>
<dbReference type="SUPFAM" id="SSF46785">
    <property type="entry name" value="Winged helix' DNA-binding domain"/>
    <property type="match status" value="1"/>
</dbReference>
<keyword evidence="3" id="KW-0804">Transcription</keyword>
<dbReference type="AlphaFoldDB" id="A0A0C1UD15"/>
<evidence type="ECO:0000256" key="3">
    <source>
        <dbReference type="ARBA" id="ARBA00023163"/>
    </source>
</evidence>
<dbReference type="PANTHER" id="PTHR24567:SF26">
    <property type="entry name" value="REGULATORY PROTEIN YEIL"/>
    <property type="match status" value="1"/>
</dbReference>
<evidence type="ECO:0000259" key="5">
    <source>
        <dbReference type="PROSITE" id="PS51063"/>
    </source>
</evidence>
<name>A0A0C1UD15_9CLOT</name>
<gene>
    <name evidence="6" type="ORF">U732_2767</name>
</gene>
<dbReference type="PROSITE" id="PS50042">
    <property type="entry name" value="CNMP_BINDING_3"/>
    <property type="match status" value="1"/>
</dbReference>
<dbReference type="SMART" id="SM00100">
    <property type="entry name" value="cNMP"/>
    <property type="match status" value="1"/>
</dbReference>
<dbReference type="RefSeq" id="WP_039635387.1">
    <property type="nucleotide sequence ID" value="NZ_AYSO01000019.1"/>
</dbReference>
<dbReference type="CDD" id="cd00038">
    <property type="entry name" value="CAP_ED"/>
    <property type="match status" value="1"/>
</dbReference>
<keyword evidence="2" id="KW-0238">DNA-binding</keyword>
<dbReference type="Pfam" id="PF00027">
    <property type="entry name" value="cNMP_binding"/>
    <property type="match status" value="1"/>
</dbReference>
<dbReference type="InterPro" id="IPR000595">
    <property type="entry name" value="cNMP-bd_dom"/>
</dbReference>
<evidence type="ECO:0000313" key="6">
    <source>
        <dbReference type="EMBL" id="KIE45390.1"/>
    </source>
</evidence>
<dbReference type="SUPFAM" id="SSF51206">
    <property type="entry name" value="cAMP-binding domain-like"/>
    <property type="match status" value="1"/>
</dbReference>
<feature type="domain" description="HTH crp-type" evidence="5">
    <location>
        <begin position="149"/>
        <end position="215"/>
    </location>
</feature>
<dbReference type="InterPro" id="IPR014710">
    <property type="entry name" value="RmlC-like_jellyroll"/>
</dbReference>
<dbReference type="InterPro" id="IPR012318">
    <property type="entry name" value="HTH_CRP"/>
</dbReference>
<dbReference type="PROSITE" id="PS51063">
    <property type="entry name" value="HTH_CRP_2"/>
    <property type="match status" value="1"/>
</dbReference>
<proteinExistence type="predicted"/>
<evidence type="ECO:0000259" key="4">
    <source>
        <dbReference type="PROSITE" id="PS50042"/>
    </source>
</evidence>
<reference evidence="6 7" key="1">
    <citation type="journal article" date="2015" name="Infect. Genet. Evol.">
        <title>Genomic sequences of six botulinum neurotoxin-producing strains representing three clostridial species illustrate the mobility and diversity of botulinum neurotoxin genes.</title>
        <authorList>
            <person name="Smith T.J."/>
            <person name="Hill K.K."/>
            <person name="Xie G."/>
            <person name="Foley B.T."/>
            <person name="Williamson C.H."/>
            <person name="Foster J.T."/>
            <person name="Johnson S.L."/>
            <person name="Chertkov O."/>
            <person name="Teshima H."/>
            <person name="Gibbons H.S."/>
            <person name="Johnsky L.A."/>
            <person name="Karavis M.A."/>
            <person name="Smith L.A."/>
        </authorList>
    </citation>
    <scope>NUCLEOTIDE SEQUENCE [LARGE SCALE GENOMIC DNA]</scope>
    <source>
        <strain evidence="6 7">CDC 2741</strain>
    </source>
</reference>
<dbReference type="OrthoDB" id="581021at2"/>
<feature type="domain" description="Cyclic nucleotide-binding" evidence="4">
    <location>
        <begin position="26"/>
        <end position="110"/>
    </location>
</feature>
<evidence type="ECO:0000313" key="7">
    <source>
        <dbReference type="Proteomes" id="UP000031366"/>
    </source>
</evidence>
<evidence type="ECO:0000256" key="2">
    <source>
        <dbReference type="ARBA" id="ARBA00023125"/>
    </source>
</evidence>
<accession>A0A0C1UD15</accession>
<dbReference type="Proteomes" id="UP000031366">
    <property type="component" value="Unassembled WGS sequence"/>
</dbReference>
<keyword evidence="1" id="KW-0805">Transcription regulation</keyword>
<dbReference type="GO" id="GO:0005829">
    <property type="term" value="C:cytosol"/>
    <property type="evidence" value="ECO:0007669"/>
    <property type="project" value="TreeGrafter"/>
</dbReference>
<dbReference type="Pfam" id="PF13545">
    <property type="entry name" value="HTH_Crp_2"/>
    <property type="match status" value="1"/>
</dbReference>
<dbReference type="InterPro" id="IPR036390">
    <property type="entry name" value="WH_DNA-bd_sf"/>
</dbReference>